<dbReference type="EMBL" id="FNGE01000009">
    <property type="protein sequence ID" value="SDL37571.1"/>
    <property type="molecule type" value="Genomic_DNA"/>
</dbReference>
<dbReference type="SUPFAM" id="SSF51445">
    <property type="entry name" value="(Trans)glycosidases"/>
    <property type="match status" value="1"/>
</dbReference>
<proteinExistence type="predicted"/>
<accession>A0A1G9JJI4</accession>
<name>A0A1G9JJI4_9RHOB</name>
<protein>
    <submittedName>
        <fullName evidence="1">Uncharacterized protein</fullName>
    </submittedName>
</protein>
<reference evidence="2" key="1">
    <citation type="submission" date="2016-10" db="EMBL/GenBank/DDBJ databases">
        <authorList>
            <person name="Varghese N."/>
            <person name="Submissions S."/>
        </authorList>
    </citation>
    <scope>NUCLEOTIDE SEQUENCE [LARGE SCALE GENOMIC DNA]</scope>
    <source>
        <strain evidence="2">CGMCC 1.7655</strain>
    </source>
</reference>
<dbReference type="AlphaFoldDB" id="A0A1G9JJI4"/>
<gene>
    <name evidence="1" type="ORF">SAMN04487971_109160</name>
</gene>
<organism evidence="1 2">
    <name type="scientific">Paracoccus chinensis</name>
    <dbReference type="NCBI Taxonomy" id="525640"/>
    <lineage>
        <taxon>Bacteria</taxon>
        <taxon>Pseudomonadati</taxon>
        <taxon>Pseudomonadota</taxon>
        <taxon>Alphaproteobacteria</taxon>
        <taxon>Rhodobacterales</taxon>
        <taxon>Paracoccaceae</taxon>
        <taxon>Paracoccus</taxon>
    </lineage>
</organism>
<keyword evidence="2" id="KW-1185">Reference proteome</keyword>
<sequence>MRAPLFAGFEGAWLHWNGHCTVTQTRHTPETDMAAHYRAALDQGAAGFRDVLPERFDVAARRSAARRAAPGAVICWSLTHWDHPRDPVRHAAAAVEGAGPFDRFIAVNEPSVGQAVSGWTADHALRMAIEMMDAAGSANPYAQWWTCDPAHHCGPEVWRTTDELVRAFGPAIEVVGCNYHAVAAAAPLRDILRCAADRYPDHRIGLTETSWHDGHAGCEARFPHIRSRAEWWNHVLEEIDASGVPLACATWMPWLDMAFEPGPVWPNGWRCHVPA</sequence>
<evidence type="ECO:0000313" key="1">
    <source>
        <dbReference type="EMBL" id="SDL37571.1"/>
    </source>
</evidence>
<evidence type="ECO:0000313" key="2">
    <source>
        <dbReference type="Proteomes" id="UP000199555"/>
    </source>
</evidence>
<dbReference type="OrthoDB" id="9816564at2"/>
<dbReference type="STRING" id="525640.SAMN04487971_109160"/>
<dbReference type="RefSeq" id="WP_090756090.1">
    <property type="nucleotide sequence ID" value="NZ_FNGE01000009.1"/>
</dbReference>
<dbReference type="InterPro" id="IPR017853">
    <property type="entry name" value="GH"/>
</dbReference>
<dbReference type="Proteomes" id="UP000199555">
    <property type="component" value="Unassembled WGS sequence"/>
</dbReference>